<protein>
    <submittedName>
        <fullName evidence="1">Uncharacterized protein</fullName>
    </submittedName>
</protein>
<accession>A0AAV1BFK2</accession>
<dbReference type="AlphaFoldDB" id="A0AAV1BFK2"/>
<organism evidence="1 2">
    <name type="scientific">Vicia faba</name>
    <name type="common">Broad bean</name>
    <name type="synonym">Faba vulgaris</name>
    <dbReference type="NCBI Taxonomy" id="3906"/>
    <lineage>
        <taxon>Eukaryota</taxon>
        <taxon>Viridiplantae</taxon>
        <taxon>Streptophyta</taxon>
        <taxon>Embryophyta</taxon>
        <taxon>Tracheophyta</taxon>
        <taxon>Spermatophyta</taxon>
        <taxon>Magnoliopsida</taxon>
        <taxon>eudicotyledons</taxon>
        <taxon>Gunneridae</taxon>
        <taxon>Pentapetalae</taxon>
        <taxon>rosids</taxon>
        <taxon>fabids</taxon>
        <taxon>Fabales</taxon>
        <taxon>Fabaceae</taxon>
        <taxon>Papilionoideae</taxon>
        <taxon>50 kb inversion clade</taxon>
        <taxon>NPAAA clade</taxon>
        <taxon>Hologalegina</taxon>
        <taxon>IRL clade</taxon>
        <taxon>Fabeae</taxon>
        <taxon>Vicia</taxon>
    </lineage>
</organism>
<sequence length="123" mass="14034">MFWDEFENYRPLPCCKCLFACSCGVVDSTKTYREQDYVIRFLKGLNERYAHSKSQIMMKNPLPNIDRVFSLIIQQESELNSSIPIESIDSTATTLLANDQGLSNGKGYQFNKGKKFHPLKGAN</sequence>
<dbReference type="Proteomes" id="UP001157006">
    <property type="component" value="Chromosome 6"/>
</dbReference>
<reference evidence="1 2" key="1">
    <citation type="submission" date="2023-01" db="EMBL/GenBank/DDBJ databases">
        <authorList>
            <person name="Kreplak J."/>
        </authorList>
    </citation>
    <scope>NUCLEOTIDE SEQUENCE [LARGE SCALE GENOMIC DNA]</scope>
</reference>
<proteinExistence type="predicted"/>
<evidence type="ECO:0000313" key="2">
    <source>
        <dbReference type="Proteomes" id="UP001157006"/>
    </source>
</evidence>
<name>A0AAV1BFK2_VICFA</name>
<gene>
    <name evidence="1" type="ORF">VFH_VI188520</name>
</gene>
<dbReference type="PANTHER" id="PTHR34222:SF99">
    <property type="entry name" value="PROTEIN, PUTATIVE-RELATED"/>
    <property type="match status" value="1"/>
</dbReference>
<evidence type="ECO:0000313" key="1">
    <source>
        <dbReference type="EMBL" id="CAI8619787.1"/>
    </source>
</evidence>
<dbReference type="EMBL" id="OX451741">
    <property type="protein sequence ID" value="CAI8619787.1"/>
    <property type="molecule type" value="Genomic_DNA"/>
</dbReference>
<dbReference type="PANTHER" id="PTHR34222">
    <property type="entry name" value="GAG_PRE-INTEGRS DOMAIN-CONTAINING PROTEIN"/>
    <property type="match status" value="1"/>
</dbReference>
<keyword evidence="2" id="KW-1185">Reference proteome</keyword>